<dbReference type="AlphaFoldDB" id="A0A2G8R901"/>
<keyword evidence="3" id="KW-1185">Reference proteome</keyword>
<feature type="region of interest" description="Disordered" evidence="1">
    <location>
        <begin position="82"/>
        <end position="104"/>
    </location>
</feature>
<comment type="caution">
    <text evidence="2">The sequence shown here is derived from an EMBL/GenBank/DDBJ whole genome shotgun (WGS) entry which is preliminary data.</text>
</comment>
<reference evidence="2 3" key="1">
    <citation type="submission" date="2013-09" db="EMBL/GenBank/DDBJ databases">
        <title>Genome sequencing of Phaeobacter antarcticus sp. nov. SM1211.</title>
        <authorList>
            <person name="Zhang X.-Y."/>
            <person name="Liu C."/>
            <person name="Chen X.-L."/>
            <person name="Xie B.-B."/>
            <person name="Qin Q.-L."/>
            <person name="Rong J.-C."/>
            <person name="Zhang Y.-Z."/>
        </authorList>
    </citation>
    <scope>NUCLEOTIDE SEQUENCE [LARGE SCALE GENOMIC DNA]</scope>
    <source>
        <strain evidence="2 3">SM1211</strain>
    </source>
</reference>
<dbReference type="Proteomes" id="UP000231259">
    <property type="component" value="Unassembled WGS sequence"/>
</dbReference>
<protein>
    <recommendedName>
        <fullName evidence="4">Antifreeze protein</fullName>
    </recommendedName>
</protein>
<organism evidence="2 3">
    <name type="scientific">Puniceibacterium antarcticum</name>
    <dbReference type="NCBI Taxonomy" id="1206336"/>
    <lineage>
        <taxon>Bacteria</taxon>
        <taxon>Pseudomonadati</taxon>
        <taxon>Pseudomonadota</taxon>
        <taxon>Alphaproteobacteria</taxon>
        <taxon>Rhodobacterales</taxon>
        <taxon>Paracoccaceae</taxon>
        <taxon>Puniceibacterium</taxon>
    </lineage>
</organism>
<evidence type="ECO:0008006" key="4">
    <source>
        <dbReference type="Google" id="ProtNLM"/>
    </source>
</evidence>
<accession>A0A2G8R901</accession>
<evidence type="ECO:0000256" key="1">
    <source>
        <dbReference type="SAM" id="MobiDB-lite"/>
    </source>
</evidence>
<gene>
    <name evidence="2" type="ORF">P775_21515</name>
</gene>
<evidence type="ECO:0000313" key="2">
    <source>
        <dbReference type="EMBL" id="PIL18002.1"/>
    </source>
</evidence>
<dbReference type="RefSeq" id="WP_099912752.1">
    <property type="nucleotide sequence ID" value="NZ_AWWI01000141.1"/>
</dbReference>
<sequence length="104" mass="11623">MPRLATPVDLWNTTLQMTYLALETQSVMTMRLLGMAGLWNVTKSENTRMVDEKSPALLQSMMNAATATMHGARPDQIMNTAIKPLRAKTRSNSTRLAKRGPKFN</sequence>
<dbReference type="OrthoDB" id="7869201at2"/>
<dbReference type="EMBL" id="AWWI01000141">
    <property type="protein sequence ID" value="PIL18002.1"/>
    <property type="molecule type" value="Genomic_DNA"/>
</dbReference>
<proteinExistence type="predicted"/>
<name>A0A2G8R901_9RHOB</name>
<evidence type="ECO:0000313" key="3">
    <source>
        <dbReference type="Proteomes" id="UP000231259"/>
    </source>
</evidence>